<proteinExistence type="predicted"/>
<keyword evidence="2" id="KW-1185">Reference proteome</keyword>
<protein>
    <submittedName>
        <fullName evidence="1">Uncharacterized protein</fullName>
    </submittedName>
</protein>
<name>A0A4Y2TZQ9_ARAVE</name>
<evidence type="ECO:0000313" key="1">
    <source>
        <dbReference type="EMBL" id="GBO05693.1"/>
    </source>
</evidence>
<comment type="caution">
    <text evidence="1">The sequence shown here is derived from an EMBL/GenBank/DDBJ whole genome shotgun (WGS) entry which is preliminary data.</text>
</comment>
<reference evidence="1 2" key="1">
    <citation type="journal article" date="2019" name="Sci. Rep.">
        <title>Orb-weaving spider Araneus ventricosus genome elucidates the spidroin gene catalogue.</title>
        <authorList>
            <person name="Kono N."/>
            <person name="Nakamura H."/>
            <person name="Ohtoshi R."/>
            <person name="Moran D.A.P."/>
            <person name="Shinohara A."/>
            <person name="Yoshida Y."/>
            <person name="Fujiwara M."/>
            <person name="Mori M."/>
            <person name="Tomita M."/>
            <person name="Arakawa K."/>
        </authorList>
    </citation>
    <scope>NUCLEOTIDE SEQUENCE [LARGE SCALE GENOMIC DNA]</scope>
</reference>
<dbReference type="EMBL" id="BGPR01032231">
    <property type="protein sequence ID" value="GBO05693.1"/>
    <property type="molecule type" value="Genomic_DNA"/>
</dbReference>
<accession>A0A4Y2TZQ9</accession>
<sequence>MLVWESRSFENQRSLLLEIRRIFEKVRFLNLADYKRRQAALKFSLRAGRTIQRGNASELCDLLYIAWAVVIDSHKRISSRTLICNFSLSCEIVCES</sequence>
<dbReference type="Proteomes" id="UP000499080">
    <property type="component" value="Unassembled WGS sequence"/>
</dbReference>
<organism evidence="1 2">
    <name type="scientific">Araneus ventricosus</name>
    <name type="common">Orbweaver spider</name>
    <name type="synonym">Epeira ventricosa</name>
    <dbReference type="NCBI Taxonomy" id="182803"/>
    <lineage>
        <taxon>Eukaryota</taxon>
        <taxon>Metazoa</taxon>
        <taxon>Ecdysozoa</taxon>
        <taxon>Arthropoda</taxon>
        <taxon>Chelicerata</taxon>
        <taxon>Arachnida</taxon>
        <taxon>Araneae</taxon>
        <taxon>Araneomorphae</taxon>
        <taxon>Entelegynae</taxon>
        <taxon>Araneoidea</taxon>
        <taxon>Araneidae</taxon>
        <taxon>Araneus</taxon>
    </lineage>
</organism>
<dbReference type="AlphaFoldDB" id="A0A4Y2TZQ9"/>
<gene>
    <name evidence="1" type="ORF">AVEN_267856_1</name>
</gene>
<evidence type="ECO:0000313" key="2">
    <source>
        <dbReference type="Proteomes" id="UP000499080"/>
    </source>
</evidence>